<dbReference type="AlphaFoldDB" id="E8MXQ5"/>
<evidence type="ECO:0000256" key="6">
    <source>
        <dbReference type="ARBA" id="ARBA00023136"/>
    </source>
</evidence>
<feature type="transmembrane region" description="Helical" evidence="7">
    <location>
        <begin position="47"/>
        <end position="66"/>
    </location>
</feature>
<dbReference type="eggNOG" id="COG2855">
    <property type="taxonomic scope" value="Bacteria"/>
</dbReference>
<keyword evidence="9" id="KW-1185">Reference proteome</keyword>
<dbReference type="PANTHER" id="PTHR30106">
    <property type="entry name" value="INNER MEMBRANE PROTEIN YEIH-RELATED"/>
    <property type="match status" value="1"/>
</dbReference>
<dbReference type="PANTHER" id="PTHR30106:SF1">
    <property type="entry name" value="UPF0324 MEMBRANE PROTEIN FN0533"/>
    <property type="match status" value="1"/>
</dbReference>
<dbReference type="GO" id="GO:0005886">
    <property type="term" value="C:plasma membrane"/>
    <property type="evidence" value="ECO:0007669"/>
    <property type="project" value="UniProtKB-SubCell"/>
</dbReference>
<keyword evidence="5 7" id="KW-1133">Transmembrane helix</keyword>
<proteinExistence type="inferred from homology"/>
<dbReference type="InParanoid" id="E8MXQ5"/>
<keyword evidence="6 7" id="KW-0472">Membrane</keyword>
<dbReference type="OrthoDB" id="9766798at2"/>
<keyword evidence="3" id="KW-1003">Cell membrane</keyword>
<dbReference type="InterPro" id="IPR018383">
    <property type="entry name" value="UPF0324_pro"/>
</dbReference>
<reference evidence="8 9" key="1">
    <citation type="submission" date="2010-12" db="EMBL/GenBank/DDBJ databases">
        <title>Whole genome sequence of Anaerolinea thermophila UNI-1.</title>
        <authorList>
            <person name="Narita-Yamada S."/>
            <person name="Kishi E."/>
            <person name="Watanabe Y."/>
            <person name="Takasaki K."/>
            <person name="Ankai A."/>
            <person name="Oguchi A."/>
            <person name="Fukui S."/>
            <person name="Takahashi M."/>
            <person name="Yashiro I."/>
            <person name="Hosoyama A."/>
            <person name="Sekiguchi Y."/>
            <person name="Hanada S."/>
            <person name="Fujita N."/>
        </authorList>
    </citation>
    <scope>NUCLEOTIDE SEQUENCE [LARGE SCALE GENOMIC DNA]</scope>
    <source>
        <strain evidence="9">DSM 14523 / JCM 11388 / NBRC 100420 / UNI-1</strain>
    </source>
</reference>
<keyword evidence="4 7" id="KW-0812">Transmembrane</keyword>
<dbReference type="EMBL" id="AP012029">
    <property type="protein sequence ID" value="BAJ64136.1"/>
    <property type="molecule type" value="Genomic_DNA"/>
</dbReference>
<evidence type="ECO:0000256" key="7">
    <source>
        <dbReference type="SAM" id="Phobius"/>
    </source>
</evidence>
<dbReference type="KEGG" id="atm:ANT_21100"/>
<name>E8MXQ5_ANATU</name>
<evidence type="ECO:0000256" key="3">
    <source>
        <dbReference type="ARBA" id="ARBA00022475"/>
    </source>
</evidence>
<feature type="transmembrane region" description="Helical" evidence="7">
    <location>
        <begin position="161"/>
        <end position="184"/>
    </location>
</feature>
<feature type="transmembrane region" description="Helical" evidence="7">
    <location>
        <begin position="104"/>
        <end position="122"/>
    </location>
</feature>
<accession>E8MXQ5</accession>
<dbReference type="RefSeq" id="WP_013560506.1">
    <property type="nucleotide sequence ID" value="NC_014960.1"/>
</dbReference>
<feature type="transmembrane region" description="Helical" evidence="7">
    <location>
        <begin position="7"/>
        <end position="27"/>
    </location>
</feature>
<feature type="transmembrane region" description="Helical" evidence="7">
    <location>
        <begin position="325"/>
        <end position="346"/>
    </location>
</feature>
<organism evidence="8 9">
    <name type="scientific">Anaerolinea thermophila (strain DSM 14523 / JCM 11388 / NBRC 100420 / UNI-1)</name>
    <dbReference type="NCBI Taxonomy" id="926569"/>
    <lineage>
        <taxon>Bacteria</taxon>
        <taxon>Bacillati</taxon>
        <taxon>Chloroflexota</taxon>
        <taxon>Anaerolineae</taxon>
        <taxon>Anaerolineales</taxon>
        <taxon>Anaerolineaceae</taxon>
        <taxon>Anaerolinea</taxon>
    </lineage>
</organism>
<comment type="subcellular location">
    <subcellularLocation>
        <location evidence="1">Cell membrane</location>
        <topology evidence="1">Multi-pass membrane protein</topology>
    </subcellularLocation>
</comment>
<feature type="transmembrane region" description="Helical" evidence="7">
    <location>
        <begin position="228"/>
        <end position="246"/>
    </location>
</feature>
<comment type="similarity">
    <text evidence="2">Belongs to the UPF0324 family.</text>
</comment>
<gene>
    <name evidence="8" type="ordered locus">ANT_21100</name>
</gene>
<dbReference type="Proteomes" id="UP000008922">
    <property type="component" value="Chromosome"/>
</dbReference>
<evidence type="ECO:0000256" key="2">
    <source>
        <dbReference type="ARBA" id="ARBA00007977"/>
    </source>
</evidence>
<sequence length="351" mass="38099">MEKKQHFLYPVMGLLVTFLLGWVAWRLTRWIYPMTLPFQIPGKALEYPMWAALVGLLGGFFLRKLGKFEEVKSGIRTELFLKVGLILLGAGIDLKIILHAAGGAIIQTLIMITSVFMFSWWITGKFGLDEKLRAVLSSAVSICGVSAAIAAAGSVQAKKEQVTYVATLVILVALPMMVISPLIAQALHLPQAVAGAWFGGNIDTTAAVVGAGTIFGEEAQKIASIVKSTQNTLIGLVAFLLAVYFARKQAGEGTKPSPRLIWDRFPKFVLGFVVASVLYSLGWIDGGKGTAIDALKNWFFTFAFVGMGMDFSLKELNAMGTRPIIAFLIITLFNTLLALGVAWVIFGGWLF</sequence>
<evidence type="ECO:0000256" key="1">
    <source>
        <dbReference type="ARBA" id="ARBA00004651"/>
    </source>
</evidence>
<dbReference type="HOGENOM" id="CLU_033541_6_0_0"/>
<evidence type="ECO:0000313" key="9">
    <source>
        <dbReference type="Proteomes" id="UP000008922"/>
    </source>
</evidence>
<evidence type="ECO:0000256" key="5">
    <source>
        <dbReference type="ARBA" id="ARBA00022989"/>
    </source>
</evidence>
<dbReference type="STRING" id="926569.ANT_21100"/>
<protein>
    <submittedName>
        <fullName evidence="8">Hypothetical membrane protein</fullName>
    </submittedName>
</protein>
<evidence type="ECO:0000313" key="8">
    <source>
        <dbReference type="EMBL" id="BAJ64136.1"/>
    </source>
</evidence>
<evidence type="ECO:0000256" key="4">
    <source>
        <dbReference type="ARBA" id="ARBA00022692"/>
    </source>
</evidence>
<feature type="transmembrane region" description="Helical" evidence="7">
    <location>
        <begin position="196"/>
        <end position="216"/>
    </location>
</feature>
<dbReference type="Pfam" id="PF03601">
    <property type="entry name" value="Cons_hypoth698"/>
    <property type="match status" value="1"/>
</dbReference>
<feature type="transmembrane region" description="Helical" evidence="7">
    <location>
        <begin position="134"/>
        <end position="155"/>
    </location>
</feature>
<feature type="transmembrane region" description="Helical" evidence="7">
    <location>
        <begin position="267"/>
        <end position="284"/>
    </location>
</feature>